<feature type="non-terminal residue" evidence="9">
    <location>
        <position position="268"/>
    </location>
</feature>
<keyword evidence="6 8" id="KW-1133">Transmembrane helix</keyword>
<gene>
    <name evidence="9" type="ORF">FJZ47_20635</name>
</gene>
<protein>
    <submittedName>
        <fullName evidence="9">AI-2E family transporter</fullName>
    </submittedName>
</protein>
<comment type="subcellular location">
    <subcellularLocation>
        <location evidence="1">Cell membrane</location>
        <topology evidence="1">Multi-pass membrane protein</topology>
    </subcellularLocation>
</comment>
<keyword evidence="3" id="KW-0813">Transport</keyword>
<name>A0A937W6P7_UNCTE</name>
<feature type="transmembrane region" description="Helical" evidence="8">
    <location>
        <begin position="67"/>
        <end position="88"/>
    </location>
</feature>
<dbReference type="PANTHER" id="PTHR21716:SF53">
    <property type="entry name" value="PERMEASE PERM-RELATED"/>
    <property type="match status" value="1"/>
</dbReference>
<feature type="transmembrane region" description="Helical" evidence="8">
    <location>
        <begin position="234"/>
        <end position="260"/>
    </location>
</feature>
<keyword evidence="4" id="KW-1003">Cell membrane</keyword>
<evidence type="ECO:0000313" key="9">
    <source>
        <dbReference type="EMBL" id="MBM3226180.1"/>
    </source>
</evidence>
<dbReference type="PANTHER" id="PTHR21716">
    <property type="entry name" value="TRANSMEMBRANE PROTEIN"/>
    <property type="match status" value="1"/>
</dbReference>
<dbReference type="GO" id="GO:0005886">
    <property type="term" value="C:plasma membrane"/>
    <property type="evidence" value="ECO:0007669"/>
    <property type="project" value="UniProtKB-SubCell"/>
</dbReference>
<evidence type="ECO:0000256" key="5">
    <source>
        <dbReference type="ARBA" id="ARBA00022692"/>
    </source>
</evidence>
<evidence type="ECO:0000256" key="8">
    <source>
        <dbReference type="SAM" id="Phobius"/>
    </source>
</evidence>
<evidence type="ECO:0000256" key="2">
    <source>
        <dbReference type="ARBA" id="ARBA00009773"/>
    </source>
</evidence>
<evidence type="ECO:0000256" key="7">
    <source>
        <dbReference type="ARBA" id="ARBA00023136"/>
    </source>
</evidence>
<reference evidence="9" key="1">
    <citation type="submission" date="2019-03" db="EMBL/GenBank/DDBJ databases">
        <title>Lake Tanganyika Metagenome-Assembled Genomes (MAGs).</title>
        <authorList>
            <person name="Tran P."/>
        </authorList>
    </citation>
    <scope>NUCLEOTIDE SEQUENCE</scope>
    <source>
        <strain evidence="9">K_DeepCast_65m_m2_066</strain>
    </source>
</reference>
<evidence type="ECO:0000256" key="1">
    <source>
        <dbReference type="ARBA" id="ARBA00004651"/>
    </source>
</evidence>
<feature type="transmembrane region" description="Helical" evidence="8">
    <location>
        <begin position="170"/>
        <end position="191"/>
    </location>
</feature>
<dbReference type="GO" id="GO:0055085">
    <property type="term" value="P:transmembrane transport"/>
    <property type="evidence" value="ECO:0007669"/>
    <property type="project" value="TreeGrafter"/>
</dbReference>
<dbReference type="EMBL" id="VGLS01000817">
    <property type="protein sequence ID" value="MBM3226180.1"/>
    <property type="molecule type" value="Genomic_DNA"/>
</dbReference>
<dbReference type="Pfam" id="PF01594">
    <property type="entry name" value="AI-2E_transport"/>
    <property type="match status" value="1"/>
</dbReference>
<feature type="transmembrane region" description="Helical" evidence="8">
    <location>
        <begin position="38"/>
        <end position="55"/>
    </location>
</feature>
<evidence type="ECO:0000313" key="10">
    <source>
        <dbReference type="Proteomes" id="UP000712673"/>
    </source>
</evidence>
<accession>A0A937W6P7</accession>
<feature type="transmembrane region" description="Helical" evidence="8">
    <location>
        <begin position="14"/>
        <end position="32"/>
    </location>
</feature>
<evidence type="ECO:0000256" key="3">
    <source>
        <dbReference type="ARBA" id="ARBA00022448"/>
    </source>
</evidence>
<dbReference type="AlphaFoldDB" id="A0A937W6P7"/>
<sequence length="268" mass="29518">MAALRPTLLCSRPLLRWLMLAGLSAFLLYLLYLNRATLILLSISFVLACLLDPSIDRLERWGLSRALAISALTVLVLLGMGLLFLVVIPQLQGQIRQVAGRAPGWGQWLFVHITPLLEDIAPPLEQYFGITLDLEHLKTYATRLWAWVMSHLPGITQGLLSVFQSMFTGLANFIVGVLNIVLVPVLVFYLLRDFDILHAQFYALLPPHWRPTVATWLEEIDHAVGGFLRGQLTIALILAAIYAVGLALIGVPLGALLGIVSGLANMVP</sequence>
<dbReference type="InterPro" id="IPR002549">
    <property type="entry name" value="AI-2E-like"/>
</dbReference>
<keyword evidence="7 8" id="KW-0472">Membrane</keyword>
<organism evidence="9 10">
    <name type="scientific">Tectimicrobiota bacterium</name>
    <dbReference type="NCBI Taxonomy" id="2528274"/>
    <lineage>
        <taxon>Bacteria</taxon>
        <taxon>Pseudomonadati</taxon>
        <taxon>Nitrospinota/Tectimicrobiota group</taxon>
        <taxon>Candidatus Tectimicrobiota</taxon>
    </lineage>
</organism>
<dbReference type="Proteomes" id="UP000712673">
    <property type="component" value="Unassembled WGS sequence"/>
</dbReference>
<keyword evidence="5 8" id="KW-0812">Transmembrane</keyword>
<comment type="similarity">
    <text evidence="2">Belongs to the autoinducer-2 exporter (AI-2E) (TC 2.A.86) family.</text>
</comment>
<proteinExistence type="inferred from homology"/>
<evidence type="ECO:0000256" key="4">
    <source>
        <dbReference type="ARBA" id="ARBA00022475"/>
    </source>
</evidence>
<evidence type="ECO:0000256" key="6">
    <source>
        <dbReference type="ARBA" id="ARBA00022989"/>
    </source>
</evidence>
<comment type="caution">
    <text evidence="9">The sequence shown here is derived from an EMBL/GenBank/DDBJ whole genome shotgun (WGS) entry which is preliminary data.</text>
</comment>